<protein>
    <submittedName>
        <fullName evidence="1">Uncharacterized protein</fullName>
    </submittedName>
</protein>
<sequence length="71" mass="7754">DEDYIDNVALVGTISGKGDDVICIVKNALADAGFSLSTAPRDEAVPVIVFTGHYLPAYPDTEPWEIRYPRD</sequence>
<reference evidence="1" key="1">
    <citation type="journal article" date="2014" name="Front. Microbiol.">
        <title>High frequency of phylogenetically diverse reductive dehalogenase-homologous genes in deep subseafloor sedimentary metagenomes.</title>
        <authorList>
            <person name="Kawai M."/>
            <person name="Futagami T."/>
            <person name="Toyoda A."/>
            <person name="Takaki Y."/>
            <person name="Nishi S."/>
            <person name="Hori S."/>
            <person name="Arai W."/>
            <person name="Tsubouchi T."/>
            <person name="Morono Y."/>
            <person name="Uchiyama I."/>
            <person name="Ito T."/>
            <person name="Fujiyama A."/>
            <person name="Inagaki F."/>
            <person name="Takami H."/>
        </authorList>
    </citation>
    <scope>NUCLEOTIDE SEQUENCE</scope>
    <source>
        <strain evidence="1">Expedition CK06-06</strain>
    </source>
</reference>
<accession>X1EK56</accession>
<comment type="caution">
    <text evidence="1">The sequence shown here is derived from an EMBL/GenBank/DDBJ whole genome shotgun (WGS) entry which is preliminary data.</text>
</comment>
<feature type="non-terminal residue" evidence="1">
    <location>
        <position position="1"/>
    </location>
</feature>
<name>X1EK56_9ZZZZ</name>
<dbReference type="EMBL" id="BARU01001787">
    <property type="protein sequence ID" value="GAH20765.1"/>
    <property type="molecule type" value="Genomic_DNA"/>
</dbReference>
<organism evidence="1">
    <name type="scientific">marine sediment metagenome</name>
    <dbReference type="NCBI Taxonomy" id="412755"/>
    <lineage>
        <taxon>unclassified sequences</taxon>
        <taxon>metagenomes</taxon>
        <taxon>ecological metagenomes</taxon>
    </lineage>
</organism>
<dbReference type="AlphaFoldDB" id="X1EK56"/>
<gene>
    <name evidence="1" type="ORF">S03H2_04495</name>
</gene>
<evidence type="ECO:0000313" key="1">
    <source>
        <dbReference type="EMBL" id="GAH20765.1"/>
    </source>
</evidence>
<proteinExistence type="predicted"/>